<dbReference type="PRINTS" id="PR00377">
    <property type="entry name" value="IMPHPHTASES"/>
</dbReference>
<feature type="compositionally biased region" description="Basic and acidic residues" evidence="2">
    <location>
        <begin position="9"/>
        <end position="20"/>
    </location>
</feature>
<keyword evidence="1" id="KW-0460">Magnesium</keyword>
<keyword evidence="1" id="KW-0479">Metal-binding</keyword>
<dbReference type="GO" id="GO:0046872">
    <property type="term" value="F:metal ion binding"/>
    <property type="evidence" value="ECO:0007669"/>
    <property type="project" value="UniProtKB-KW"/>
</dbReference>
<dbReference type="Pfam" id="PF00459">
    <property type="entry name" value="Inositol_P"/>
    <property type="match status" value="1"/>
</dbReference>
<dbReference type="CDD" id="cd01638">
    <property type="entry name" value="CysQ"/>
    <property type="match status" value="1"/>
</dbReference>
<feature type="binding site" evidence="1">
    <location>
        <position position="101"/>
    </location>
    <ligand>
        <name>Mg(2+)</name>
        <dbReference type="ChEBI" id="CHEBI:18420"/>
        <label>1</label>
        <note>catalytic</note>
    </ligand>
</feature>
<dbReference type="AlphaFoldDB" id="A0A9X4M2P1"/>
<sequence>MTNDTALSPERRPIPATHRDSQAAAEIATAAGRLLLQHRRRLDSTGVDPAEIRAAGDRLSHEYLIGVLGERFPGDAVLSEEGADDLARLDADRVWIVDPLDGTREFGEPGRADWAVHVALVENGVLTAGAVAMPALGTTYSTAEVTAPARPLPRTPRVVVSRTRRPEPVMAMATALGADLIEMGSAGAKAMAVVRGDADIYAHAGGQYEWDSAAPVAVARAAGLHVSRIDGSEPIYNQENPWLPDLLICRPELADDALEALRR</sequence>
<evidence type="ECO:0000256" key="2">
    <source>
        <dbReference type="SAM" id="MobiDB-lite"/>
    </source>
</evidence>
<keyword evidence="4" id="KW-1185">Reference proteome</keyword>
<evidence type="ECO:0000313" key="4">
    <source>
        <dbReference type="Proteomes" id="UP001152755"/>
    </source>
</evidence>
<reference evidence="3" key="1">
    <citation type="submission" date="2022-08" db="EMBL/GenBank/DDBJ databases">
        <title>Genome analysis of Corynebacteriales strain.</title>
        <authorList>
            <person name="Lee S.D."/>
        </authorList>
    </citation>
    <scope>NUCLEOTIDE SEQUENCE</scope>
    <source>
        <strain evidence="3">D3-21</strain>
    </source>
</reference>
<feature type="binding site" evidence="1">
    <location>
        <position position="100"/>
    </location>
    <ligand>
        <name>Mg(2+)</name>
        <dbReference type="ChEBI" id="CHEBI:18420"/>
        <label>1</label>
        <note>catalytic</note>
    </ligand>
</feature>
<protein>
    <submittedName>
        <fullName evidence="3">3'(2'),5'-bisphosphate nucleotidase CysQ</fullName>
    </submittedName>
</protein>
<dbReference type="InterPro" id="IPR050725">
    <property type="entry name" value="CysQ/Inositol_MonoPase"/>
</dbReference>
<feature type="binding site" evidence="1">
    <location>
        <position position="98"/>
    </location>
    <ligand>
        <name>Mg(2+)</name>
        <dbReference type="ChEBI" id="CHEBI:18420"/>
        <label>1</label>
        <note>catalytic</note>
    </ligand>
</feature>
<comment type="caution">
    <text evidence="3">The sequence shown here is derived from an EMBL/GenBank/DDBJ whole genome shotgun (WGS) entry which is preliminary data.</text>
</comment>
<proteinExistence type="predicted"/>
<dbReference type="PANTHER" id="PTHR43028:SF5">
    <property type="entry name" value="3'(2'),5'-BISPHOSPHATE NUCLEOTIDASE 1"/>
    <property type="match status" value="1"/>
</dbReference>
<dbReference type="InterPro" id="IPR000760">
    <property type="entry name" value="Inositol_monophosphatase-like"/>
</dbReference>
<dbReference type="Proteomes" id="UP001152755">
    <property type="component" value="Unassembled WGS sequence"/>
</dbReference>
<dbReference type="GO" id="GO:0000103">
    <property type="term" value="P:sulfate assimilation"/>
    <property type="evidence" value="ECO:0007669"/>
    <property type="project" value="TreeGrafter"/>
</dbReference>
<comment type="cofactor">
    <cofactor evidence="1">
        <name>Mg(2+)</name>
        <dbReference type="ChEBI" id="CHEBI:18420"/>
    </cofactor>
</comment>
<dbReference type="SUPFAM" id="SSF56655">
    <property type="entry name" value="Carbohydrate phosphatase"/>
    <property type="match status" value="1"/>
</dbReference>
<dbReference type="EMBL" id="JANRHA010000020">
    <property type="protein sequence ID" value="MDG3016948.1"/>
    <property type="molecule type" value="Genomic_DNA"/>
</dbReference>
<evidence type="ECO:0000256" key="1">
    <source>
        <dbReference type="PIRSR" id="PIRSR600760-2"/>
    </source>
</evidence>
<evidence type="ECO:0000313" key="3">
    <source>
        <dbReference type="EMBL" id="MDG3016948.1"/>
    </source>
</evidence>
<dbReference type="GO" id="GO:0008441">
    <property type="term" value="F:3'(2'),5'-bisphosphate nucleotidase activity"/>
    <property type="evidence" value="ECO:0007669"/>
    <property type="project" value="TreeGrafter"/>
</dbReference>
<name>A0A9X4M2P1_9ACTN</name>
<feature type="binding site" evidence="1">
    <location>
        <position position="211"/>
    </location>
    <ligand>
        <name>Mg(2+)</name>
        <dbReference type="ChEBI" id="CHEBI:18420"/>
        <label>1</label>
        <note>catalytic</note>
    </ligand>
</feature>
<accession>A0A9X4M2P1</accession>
<dbReference type="GO" id="GO:0050427">
    <property type="term" value="P:3'-phosphoadenosine 5'-phosphosulfate metabolic process"/>
    <property type="evidence" value="ECO:0007669"/>
    <property type="project" value="TreeGrafter"/>
</dbReference>
<gene>
    <name evidence="3" type="ORF">NVS88_20550</name>
</gene>
<feature type="binding site" evidence="1">
    <location>
        <position position="80"/>
    </location>
    <ligand>
        <name>Mg(2+)</name>
        <dbReference type="ChEBI" id="CHEBI:18420"/>
        <label>1</label>
        <note>catalytic</note>
    </ligand>
</feature>
<feature type="region of interest" description="Disordered" evidence="2">
    <location>
        <begin position="1"/>
        <end position="20"/>
    </location>
</feature>
<dbReference type="RefSeq" id="WP_277830473.1">
    <property type="nucleotide sequence ID" value="NZ_JAAIVF010000001.1"/>
</dbReference>
<dbReference type="PANTHER" id="PTHR43028">
    <property type="entry name" value="3'(2'),5'-BISPHOSPHATE NUCLEOTIDASE 1"/>
    <property type="match status" value="1"/>
</dbReference>
<dbReference type="Gene3D" id="3.30.540.10">
    <property type="entry name" value="Fructose-1,6-Bisphosphatase, subunit A, domain 1"/>
    <property type="match status" value="1"/>
</dbReference>
<organism evidence="3 4">
    <name type="scientific">Speluncibacter jeojiensis</name>
    <dbReference type="NCBI Taxonomy" id="2710754"/>
    <lineage>
        <taxon>Bacteria</taxon>
        <taxon>Bacillati</taxon>
        <taxon>Actinomycetota</taxon>
        <taxon>Actinomycetes</taxon>
        <taxon>Mycobacteriales</taxon>
        <taxon>Speluncibacteraceae</taxon>
        <taxon>Speluncibacter</taxon>
    </lineage>
</organism>
<dbReference type="Gene3D" id="3.40.190.80">
    <property type="match status" value="1"/>
</dbReference>